<protein>
    <recommendedName>
        <fullName evidence="3">UDP-N-acetylglucosamine transferase subunit ALG14</fullName>
    </recommendedName>
</protein>
<dbReference type="EnsemblMetazoa" id="HelroT162122">
    <property type="protein sequence ID" value="HelroP162122"/>
    <property type="gene ID" value="HelroG162122"/>
</dbReference>
<dbReference type="Proteomes" id="UP000015101">
    <property type="component" value="Unassembled WGS sequence"/>
</dbReference>
<dbReference type="KEGG" id="hro:HELRODRAFT_162122"/>
<dbReference type="CTD" id="20199443"/>
<proteinExistence type="inferred from homology"/>
<dbReference type="STRING" id="6412.T1ES93"/>
<dbReference type="Gene3D" id="3.40.50.2000">
    <property type="entry name" value="Glycogen Phosphorylase B"/>
    <property type="match status" value="1"/>
</dbReference>
<dbReference type="AlphaFoldDB" id="T1ES93"/>
<dbReference type="GeneID" id="20199443"/>
<evidence type="ECO:0000256" key="6">
    <source>
        <dbReference type="ARBA" id="ARBA00022989"/>
    </source>
</evidence>
<evidence type="ECO:0000313" key="8">
    <source>
        <dbReference type="EMBL" id="ESN98671.1"/>
    </source>
</evidence>
<dbReference type="HOGENOM" id="CLU_064541_2_3_1"/>
<dbReference type="GO" id="GO:0043541">
    <property type="term" value="C:UDP-N-acetylglucosamine transferase complex"/>
    <property type="evidence" value="ECO:0000318"/>
    <property type="project" value="GO_Central"/>
</dbReference>
<dbReference type="eggNOG" id="KOG3339">
    <property type="taxonomic scope" value="Eukaryota"/>
</dbReference>
<keyword evidence="6" id="KW-1133">Transmembrane helix</keyword>
<keyword evidence="7" id="KW-0472">Membrane</keyword>
<evidence type="ECO:0000256" key="2">
    <source>
        <dbReference type="ARBA" id="ARBA00009731"/>
    </source>
</evidence>
<evidence type="ECO:0000256" key="7">
    <source>
        <dbReference type="ARBA" id="ARBA00023136"/>
    </source>
</evidence>
<dbReference type="EMBL" id="AMQM01001041">
    <property type="status" value="NOT_ANNOTATED_CDS"/>
    <property type="molecule type" value="Genomic_DNA"/>
</dbReference>
<dbReference type="Pfam" id="PF08660">
    <property type="entry name" value="Alg14"/>
    <property type="match status" value="1"/>
</dbReference>
<dbReference type="InterPro" id="IPR013969">
    <property type="entry name" value="Oligosacch_biosynth_Alg14"/>
</dbReference>
<dbReference type="PANTHER" id="PTHR12154">
    <property type="entry name" value="GLYCOSYL TRANSFERASE-RELATED"/>
    <property type="match status" value="1"/>
</dbReference>
<dbReference type="RefSeq" id="XP_009022665.1">
    <property type="nucleotide sequence ID" value="XM_009024417.1"/>
</dbReference>
<accession>T1ES93</accession>
<evidence type="ECO:0000256" key="4">
    <source>
        <dbReference type="ARBA" id="ARBA00022692"/>
    </source>
</evidence>
<reference evidence="8 10" key="2">
    <citation type="journal article" date="2013" name="Nature">
        <title>Insights into bilaterian evolution from three spiralian genomes.</title>
        <authorList>
            <person name="Simakov O."/>
            <person name="Marletaz F."/>
            <person name="Cho S.J."/>
            <person name="Edsinger-Gonzales E."/>
            <person name="Havlak P."/>
            <person name="Hellsten U."/>
            <person name="Kuo D.H."/>
            <person name="Larsson T."/>
            <person name="Lv J."/>
            <person name="Arendt D."/>
            <person name="Savage R."/>
            <person name="Osoegawa K."/>
            <person name="de Jong P."/>
            <person name="Grimwood J."/>
            <person name="Chapman J.A."/>
            <person name="Shapiro H."/>
            <person name="Aerts A."/>
            <person name="Otillar R.P."/>
            <person name="Terry A.Y."/>
            <person name="Boore J.L."/>
            <person name="Grigoriev I.V."/>
            <person name="Lindberg D.R."/>
            <person name="Seaver E.C."/>
            <person name="Weisblat D.A."/>
            <person name="Putnam N.H."/>
            <person name="Rokhsar D.S."/>
        </authorList>
    </citation>
    <scope>NUCLEOTIDE SEQUENCE</scope>
</reference>
<evidence type="ECO:0000313" key="10">
    <source>
        <dbReference type="Proteomes" id="UP000015101"/>
    </source>
</evidence>
<dbReference type="EMBL" id="KB097143">
    <property type="protein sequence ID" value="ESN98671.1"/>
    <property type="molecule type" value="Genomic_DNA"/>
</dbReference>
<comment type="subcellular location">
    <subcellularLocation>
        <location evidence="1">Endoplasmic reticulum membrane</location>
        <topology evidence="1">Single-pass membrane protein</topology>
    </subcellularLocation>
</comment>
<gene>
    <name evidence="9" type="primary">20199443</name>
    <name evidence="8" type="ORF">HELRODRAFT_162122</name>
</gene>
<dbReference type="InParanoid" id="T1ES93"/>
<sequence>MPDWNVPTMIVLGSGGHTSEMLKLVSKLPIPYHPRTYVLADTDRLSEAKVHALEELLNESSNHHDQHQINKHQQHKILKMKRSREVHQSWSSTILTTAHALKDSLVIMIEDRPDLLLCNGPGTCVPLCFILFLFRVLCILPRSKIIFIESICRVKSLSLTGKILYHIADQFVVQWPSLTKVYDRVTYLGKIF</sequence>
<keyword evidence="5" id="KW-0256">Endoplasmic reticulum</keyword>
<organism evidence="9 10">
    <name type="scientific">Helobdella robusta</name>
    <name type="common">Californian leech</name>
    <dbReference type="NCBI Taxonomy" id="6412"/>
    <lineage>
        <taxon>Eukaryota</taxon>
        <taxon>Metazoa</taxon>
        <taxon>Spiralia</taxon>
        <taxon>Lophotrochozoa</taxon>
        <taxon>Annelida</taxon>
        <taxon>Clitellata</taxon>
        <taxon>Hirudinea</taxon>
        <taxon>Rhynchobdellida</taxon>
        <taxon>Glossiphoniidae</taxon>
        <taxon>Helobdella</taxon>
    </lineage>
</organism>
<evidence type="ECO:0000256" key="1">
    <source>
        <dbReference type="ARBA" id="ARBA00004389"/>
    </source>
</evidence>
<evidence type="ECO:0000256" key="3">
    <source>
        <dbReference type="ARBA" id="ARBA00017467"/>
    </source>
</evidence>
<dbReference type="FunCoup" id="T1ES93">
    <property type="interactions" value="386"/>
</dbReference>
<dbReference type="OrthoDB" id="17098at2759"/>
<name>T1ES93_HELRO</name>
<reference evidence="9" key="3">
    <citation type="submission" date="2015-06" db="UniProtKB">
        <authorList>
            <consortium name="EnsemblMetazoa"/>
        </authorList>
    </citation>
    <scope>IDENTIFICATION</scope>
</reference>
<dbReference type="OMA" id="CRIVFIE"/>
<reference evidence="10" key="1">
    <citation type="submission" date="2012-12" db="EMBL/GenBank/DDBJ databases">
        <authorList>
            <person name="Hellsten U."/>
            <person name="Grimwood J."/>
            <person name="Chapman J.A."/>
            <person name="Shapiro H."/>
            <person name="Aerts A."/>
            <person name="Otillar R.P."/>
            <person name="Terry A.Y."/>
            <person name="Boore J.L."/>
            <person name="Simakov O."/>
            <person name="Marletaz F."/>
            <person name="Cho S.-J."/>
            <person name="Edsinger-Gonzales E."/>
            <person name="Havlak P."/>
            <person name="Kuo D.-H."/>
            <person name="Larsson T."/>
            <person name="Lv J."/>
            <person name="Arendt D."/>
            <person name="Savage R."/>
            <person name="Osoegawa K."/>
            <person name="de Jong P."/>
            <person name="Lindberg D.R."/>
            <person name="Seaver E.C."/>
            <person name="Weisblat D.A."/>
            <person name="Putnam N.H."/>
            <person name="Grigoriev I.V."/>
            <person name="Rokhsar D.S."/>
        </authorList>
    </citation>
    <scope>NUCLEOTIDE SEQUENCE</scope>
</reference>
<dbReference type="PANTHER" id="PTHR12154:SF4">
    <property type="entry name" value="UDP-N-ACETYLGLUCOSAMINE TRANSFERASE SUBUNIT ALG14 HOMOLOG"/>
    <property type="match status" value="1"/>
</dbReference>
<comment type="similarity">
    <text evidence="2">Belongs to the ALG14 family.</text>
</comment>
<evidence type="ECO:0000313" key="9">
    <source>
        <dbReference type="EnsemblMetazoa" id="HelroP162122"/>
    </source>
</evidence>
<keyword evidence="10" id="KW-1185">Reference proteome</keyword>
<keyword evidence="4" id="KW-0812">Transmembrane</keyword>
<dbReference type="GO" id="GO:0006488">
    <property type="term" value="P:dolichol-linked oligosaccharide biosynthetic process"/>
    <property type="evidence" value="ECO:0000318"/>
    <property type="project" value="GO_Central"/>
</dbReference>
<evidence type="ECO:0000256" key="5">
    <source>
        <dbReference type="ARBA" id="ARBA00022824"/>
    </source>
</evidence>